<dbReference type="AlphaFoldDB" id="A0A3E0B1J5"/>
<keyword evidence="2" id="KW-1185">Reference proteome</keyword>
<reference evidence="1 2" key="1">
    <citation type="submission" date="2018-08" db="EMBL/GenBank/DDBJ databases">
        <title>Genomic Encyclopedia of Type Strains, Phase IV (KMG-IV): sequencing the most valuable type-strain genomes for metagenomic binning, comparative biology and taxonomic classification.</title>
        <authorList>
            <person name="Goeker M."/>
        </authorList>
    </citation>
    <scope>NUCLEOTIDE SEQUENCE [LARGE SCALE GENOMIC DNA]</scope>
    <source>
        <strain evidence="1 2">DSM 17274</strain>
    </source>
</reference>
<evidence type="ECO:0000313" key="2">
    <source>
        <dbReference type="Proteomes" id="UP000257076"/>
    </source>
</evidence>
<gene>
    <name evidence="1" type="ORF">DFR63_0874</name>
</gene>
<sequence>MVKIGFRYLLLLTVALVLAACSSDENVDEAAE</sequence>
<accession>A0A3E0B1J5</accession>
<organism evidence="1 2">
    <name type="scientific">Jeotgalicoccus halotolerans</name>
    <dbReference type="NCBI Taxonomy" id="157227"/>
    <lineage>
        <taxon>Bacteria</taxon>
        <taxon>Bacillati</taxon>
        <taxon>Bacillota</taxon>
        <taxon>Bacilli</taxon>
        <taxon>Bacillales</taxon>
        <taxon>Staphylococcaceae</taxon>
        <taxon>Jeotgalicoccus</taxon>
    </lineage>
</organism>
<name>A0A3E0B1J5_9STAP</name>
<proteinExistence type="predicted"/>
<dbReference type="PROSITE" id="PS51257">
    <property type="entry name" value="PROKAR_LIPOPROTEIN"/>
    <property type="match status" value="1"/>
</dbReference>
<evidence type="ECO:0000313" key="1">
    <source>
        <dbReference type="EMBL" id="REG25828.1"/>
    </source>
</evidence>
<dbReference type="EMBL" id="QUMW01000009">
    <property type="protein sequence ID" value="REG25828.1"/>
    <property type="molecule type" value="Genomic_DNA"/>
</dbReference>
<dbReference type="Proteomes" id="UP000257076">
    <property type="component" value="Unassembled WGS sequence"/>
</dbReference>
<protein>
    <submittedName>
        <fullName evidence="1">Uncharacterized protein</fullName>
    </submittedName>
</protein>
<comment type="caution">
    <text evidence="1">The sequence shown here is derived from an EMBL/GenBank/DDBJ whole genome shotgun (WGS) entry which is preliminary data.</text>
</comment>